<organism evidence="3 4">
    <name type="scientific">Asparagus officinalis</name>
    <name type="common">Garden asparagus</name>
    <dbReference type="NCBI Taxonomy" id="4686"/>
    <lineage>
        <taxon>Eukaryota</taxon>
        <taxon>Viridiplantae</taxon>
        <taxon>Streptophyta</taxon>
        <taxon>Embryophyta</taxon>
        <taxon>Tracheophyta</taxon>
        <taxon>Spermatophyta</taxon>
        <taxon>Magnoliopsida</taxon>
        <taxon>Liliopsida</taxon>
        <taxon>Asparagales</taxon>
        <taxon>Asparagaceae</taxon>
        <taxon>Asparagoideae</taxon>
        <taxon>Asparagus</taxon>
    </lineage>
</organism>
<gene>
    <name evidence="3" type="ORF">A4U43_UnF8160</name>
</gene>
<dbReference type="OMA" id="AGANAWM"/>
<evidence type="ECO:0000313" key="3">
    <source>
        <dbReference type="EMBL" id="ONK55051.1"/>
    </source>
</evidence>
<evidence type="ECO:0000256" key="1">
    <source>
        <dbReference type="SAM" id="MobiDB-lite"/>
    </source>
</evidence>
<feature type="region of interest" description="Disordered" evidence="1">
    <location>
        <begin position="48"/>
        <end position="84"/>
    </location>
</feature>
<dbReference type="AlphaFoldDB" id="A0A1R3L605"/>
<feature type="domain" description="RIN4 pathogenic type III effector avirulence factor Avr cleavage site" evidence="2">
    <location>
        <begin position="2"/>
        <end position="30"/>
    </location>
</feature>
<evidence type="ECO:0000259" key="2">
    <source>
        <dbReference type="Pfam" id="PF05627"/>
    </source>
</evidence>
<dbReference type="Pfam" id="PF05627">
    <property type="entry name" value="AvrRpt-cleavage"/>
    <property type="match status" value="1"/>
</dbReference>
<proteinExistence type="predicted"/>
<protein>
    <recommendedName>
        <fullName evidence="2">RIN4 pathogenic type III effector avirulence factor Avr cleavage site domain-containing protein</fullName>
    </recommendedName>
</protein>
<feature type="compositionally biased region" description="Basic and acidic residues" evidence="1">
    <location>
        <begin position="48"/>
        <end position="64"/>
    </location>
</feature>
<dbReference type="Gramene" id="ONK55051">
    <property type="protein sequence ID" value="ONK55051"/>
    <property type="gene ID" value="A4U43_UnF8160"/>
</dbReference>
<accession>A0A1R3L605</accession>
<reference evidence="4" key="1">
    <citation type="journal article" date="2017" name="Nat. Commun.">
        <title>The asparagus genome sheds light on the origin and evolution of a young Y chromosome.</title>
        <authorList>
            <person name="Harkess A."/>
            <person name="Zhou J."/>
            <person name="Xu C."/>
            <person name="Bowers J.E."/>
            <person name="Van der Hulst R."/>
            <person name="Ayyampalayam S."/>
            <person name="Mercati F."/>
            <person name="Riccardi P."/>
            <person name="McKain M.R."/>
            <person name="Kakrana A."/>
            <person name="Tang H."/>
            <person name="Ray J."/>
            <person name="Groenendijk J."/>
            <person name="Arikit S."/>
            <person name="Mathioni S.M."/>
            <person name="Nakano M."/>
            <person name="Shan H."/>
            <person name="Telgmann-Rauber A."/>
            <person name="Kanno A."/>
            <person name="Yue Z."/>
            <person name="Chen H."/>
            <person name="Li W."/>
            <person name="Chen Y."/>
            <person name="Xu X."/>
            <person name="Zhang Y."/>
            <person name="Luo S."/>
            <person name="Chen H."/>
            <person name="Gao J."/>
            <person name="Mao Z."/>
            <person name="Pires J.C."/>
            <person name="Luo M."/>
            <person name="Kudrna D."/>
            <person name="Wing R.A."/>
            <person name="Meyers B.C."/>
            <person name="Yi K."/>
            <person name="Kong H."/>
            <person name="Lavrijsen P."/>
            <person name="Sunseri F."/>
            <person name="Falavigna A."/>
            <person name="Ye Y."/>
            <person name="Leebens-Mack J.H."/>
            <person name="Chen G."/>
        </authorList>
    </citation>
    <scope>NUCLEOTIDE SEQUENCE [LARGE SCALE GENOMIC DNA]</scope>
    <source>
        <strain evidence="4">cv. DH0086</strain>
    </source>
</reference>
<dbReference type="Proteomes" id="UP000243459">
    <property type="component" value="Unassembled WGS sequence"/>
</dbReference>
<sequence length="97" mass="10924">MSVPAFGDWDMKNGVPDYSMDFSKIRENRKQNKSDFFRASLGNEEELLANRKPVDGRDRRRDDYAQLSENSSETAAAAHSPSARKKIASYFVCCIGA</sequence>
<name>A0A1R3L605_ASPOF</name>
<evidence type="ECO:0000313" key="4">
    <source>
        <dbReference type="Proteomes" id="UP000243459"/>
    </source>
</evidence>
<dbReference type="PANTHER" id="PTHR33882:SF2">
    <property type="entry name" value="EXPRESSED PROTEIN"/>
    <property type="match status" value="1"/>
</dbReference>
<dbReference type="EMBL" id="KV863820">
    <property type="protein sequence ID" value="ONK55051.1"/>
    <property type="molecule type" value="Genomic_DNA"/>
</dbReference>
<keyword evidence="4" id="KW-1185">Reference proteome</keyword>
<dbReference type="InterPro" id="IPR008700">
    <property type="entry name" value="TypeIII_avirulence_cleave"/>
</dbReference>
<dbReference type="PANTHER" id="PTHR33882">
    <property type="entry name" value="PATHOGENIC TYPE III EFFECTOR AVIRULENCE FACTOR AVR AVRRPT-CLEAVAGE: CLEAVAGE SITE PROTEIN"/>
    <property type="match status" value="1"/>
</dbReference>